<dbReference type="EMBL" id="LT607733">
    <property type="protein sequence ID" value="SCG15525.1"/>
    <property type="molecule type" value="Genomic_DNA"/>
</dbReference>
<protein>
    <submittedName>
        <fullName evidence="1">Uncharacterized protein</fullName>
    </submittedName>
</protein>
<gene>
    <name evidence="1" type="ORF">GA0070610_1759</name>
</gene>
<dbReference type="RefSeq" id="WP_088999541.1">
    <property type="nucleotide sequence ID" value="NZ_LT607733.1"/>
</dbReference>
<reference evidence="1 2" key="1">
    <citation type="submission" date="2016-06" db="EMBL/GenBank/DDBJ databases">
        <authorList>
            <person name="Kjaerup R.B."/>
            <person name="Dalgaard T.S."/>
            <person name="Juul-Madsen H.R."/>
        </authorList>
    </citation>
    <scope>NUCLEOTIDE SEQUENCE [LARGE SCALE GENOMIC DNA]</scope>
    <source>
        <strain evidence="1 2">DSM 43913</strain>
    </source>
</reference>
<dbReference type="GeneID" id="95801599"/>
<proteinExistence type="predicted"/>
<name>A0A1C5G6I9_MICEH</name>
<dbReference type="Proteomes" id="UP000198251">
    <property type="component" value="Chromosome I"/>
</dbReference>
<organism evidence="1 2">
    <name type="scientific">Micromonospora echinofusca</name>
    <dbReference type="NCBI Taxonomy" id="47858"/>
    <lineage>
        <taxon>Bacteria</taxon>
        <taxon>Bacillati</taxon>
        <taxon>Actinomycetota</taxon>
        <taxon>Actinomycetes</taxon>
        <taxon>Micromonosporales</taxon>
        <taxon>Micromonosporaceae</taxon>
        <taxon>Micromonospora</taxon>
    </lineage>
</organism>
<keyword evidence="2" id="KW-1185">Reference proteome</keyword>
<evidence type="ECO:0000313" key="2">
    <source>
        <dbReference type="Proteomes" id="UP000198251"/>
    </source>
</evidence>
<dbReference type="AlphaFoldDB" id="A0A1C5G6I9"/>
<accession>A0A1C5G6I9</accession>
<sequence>MNDVLAALMADNDADREKFLNREVLRHAVMRQITCERTGQVLDVRSAVMVTWIRGDNRSAVVVTGDAWDEVAEQIRAKVAELGAELEVIDGRQL</sequence>
<evidence type="ECO:0000313" key="1">
    <source>
        <dbReference type="EMBL" id="SCG15525.1"/>
    </source>
</evidence>